<reference evidence="6" key="1">
    <citation type="journal article" date="2013" name="J. Plant Res.">
        <title>Effect of fungi and light on seed germination of three Opuntia species from semiarid lands of central Mexico.</title>
        <authorList>
            <person name="Delgado-Sanchez P."/>
            <person name="Jimenez-Bremont J.F."/>
            <person name="Guerrero-Gonzalez Mde L."/>
            <person name="Flores J."/>
        </authorList>
    </citation>
    <scope>NUCLEOTIDE SEQUENCE</scope>
    <source>
        <tissue evidence="6">Cladode</tissue>
    </source>
</reference>
<dbReference type="InterPro" id="IPR040079">
    <property type="entry name" value="Glutathione_S-Trfase"/>
</dbReference>
<dbReference type="SUPFAM" id="SSF47616">
    <property type="entry name" value="GST C-terminal domain-like"/>
    <property type="match status" value="1"/>
</dbReference>
<keyword evidence="1 4" id="KW-0808">Transferase</keyword>
<dbReference type="Pfam" id="PF02798">
    <property type="entry name" value="GST_N"/>
    <property type="match status" value="1"/>
</dbReference>
<dbReference type="GO" id="GO:0005829">
    <property type="term" value="C:cytosol"/>
    <property type="evidence" value="ECO:0007669"/>
    <property type="project" value="UniProtKB-SubCell"/>
</dbReference>
<dbReference type="CDD" id="cd03185">
    <property type="entry name" value="GST_C_Tau"/>
    <property type="match status" value="1"/>
</dbReference>
<dbReference type="GO" id="GO:0006749">
    <property type="term" value="P:glutathione metabolic process"/>
    <property type="evidence" value="ECO:0007669"/>
    <property type="project" value="InterPro"/>
</dbReference>
<dbReference type="PROSITE" id="PS50404">
    <property type="entry name" value="GST_NTER"/>
    <property type="match status" value="1"/>
</dbReference>
<dbReference type="FunFam" id="3.40.30.10:FF:000044">
    <property type="entry name" value="Glutathione S-transferase GSTU6"/>
    <property type="match status" value="1"/>
</dbReference>
<dbReference type="InterPro" id="IPR045073">
    <property type="entry name" value="Omega/Tau-like"/>
</dbReference>
<evidence type="ECO:0000259" key="5">
    <source>
        <dbReference type="PROSITE" id="PS50404"/>
    </source>
</evidence>
<dbReference type="PANTHER" id="PTHR11260:SF676">
    <property type="entry name" value="GLUTATHIONE S-TRANSFERASE U8"/>
    <property type="match status" value="1"/>
</dbReference>
<sequence>MAEIKVLGLRLSPFHQRVEIALKIKGVEYEYVAEDILKNKSEQLLMLNPIYKKIPVFIHNDKAMPESLVILEYIDETWKANPLLPIDPHQKAQARFWANFIDDKLGPACRTALVTGGEEGDKAGEEAEELLRVLENEIRGGNKLFEAKGIGFMELAGILTAYWLPIFQEVAGKELMTKDKYPAVWDCLNASWTSLLFSKTCLLKMT</sequence>
<dbReference type="Gene3D" id="1.20.1050.10">
    <property type="match status" value="1"/>
</dbReference>
<dbReference type="GO" id="GO:0004364">
    <property type="term" value="F:glutathione transferase activity"/>
    <property type="evidence" value="ECO:0007669"/>
    <property type="project" value="UniProtKB-UniRule"/>
</dbReference>
<dbReference type="SFLD" id="SFLDG00358">
    <property type="entry name" value="Main_(cytGST)"/>
    <property type="match status" value="1"/>
</dbReference>
<feature type="domain" description="GST N-terminal" evidence="5">
    <location>
        <begin position="2"/>
        <end position="82"/>
    </location>
</feature>
<proteinExistence type="inferred from homology"/>
<comment type="function">
    <text evidence="4">Is involved in the conjugation of reduced glutathione to a wide number of exogenous and endogenous hydrophobic electrophiles.</text>
</comment>
<comment type="catalytic activity">
    <reaction evidence="3 4">
        <text>RX + glutathione = an S-substituted glutathione + a halide anion + H(+)</text>
        <dbReference type="Rhea" id="RHEA:16437"/>
        <dbReference type="ChEBI" id="CHEBI:15378"/>
        <dbReference type="ChEBI" id="CHEBI:16042"/>
        <dbReference type="ChEBI" id="CHEBI:17792"/>
        <dbReference type="ChEBI" id="CHEBI:57925"/>
        <dbReference type="ChEBI" id="CHEBI:90779"/>
        <dbReference type="EC" id="2.5.1.18"/>
    </reaction>
</comment>
<dbReference type="SFLD" id="SFLDS00019">
    <property type="entry name" value="Glutathione_Transferase_(cytos"/>
    <property type="match status" value="1"/>
</dbReference>
<dbReference type="Gene3D" id="3.40.30.10">
    <property type="entry name" value="Glutaredoxin"/>
    <property type="match status" value="1"/>
</dbReference>
<protein>
    <recommendedName>
        <fullName evidence="4">Glutathione S-transferase</fullName>
        <ecNumber evidence="4">2.5.1.18</ecNumber>
    </recommendedName>
</protein>
<comment type="subcellular location">
    <subcellularLocation>
        <location evidence="4">Cytoplasm</location>
        <location evidence="4">Cytosol</location>
    </subcellularLocation>
</comment>
<dbReference type="EC" id="2.5.1.18" evidence="4"/>
<evidence type="ECO:0000256" key="2">
    <source>
        <dbReference type="ARBA" id="ARBA00025743"/>
    </source>
</evidence>
<dbReference type="EMBL" id="GISG01068586">
    <property type="protein sequence ID" value="MBA4629152.1"/>
    <property type="molecule type" value="Transcribed_RNA"/>
</dbReference>
<organism evidence="6">
    <name type="scientific">Opuntia streptacantha</name>
    <name type="common">Prickly pear cactus</name>
    <name type="synonym">Opuntia cardona</name>
    <dbReference type="NCBI Taxonomy" id="393608"/>
    <lineage>
        <taxon>Eukaryota</taxon>
        <taxon>Viridiplantae</taxon>
        <taxon>Streptophyta</taxon>
        <taxon>Embryophyta</taxon>
        <taxon>Tracheophyta</taxon>
        <taxon>Spermatophyta</taxon>
        <taxon>Magnoliopsida</taxon>
        <taxon>eudicotyledons</taxon>
        <taxon>Gunneridae</taxon>
        <taxon>Pentapetalae</taxon>
        <taxon>Caryophyllales</taxon>
        <taxon>Cactineae</taxon>
        <taxon>Cactaceae</taxon>
        <taxon>Opuntioideae</taxon>
        <taxon>Opuntia</taxon>
    </lineage>
</organism>
<dbReference type="PANTHER" id="PTHR11260">
    <property type="entry name" value="GLUTATHIONE S-TRANSFERASE, GST, SUPERFAMILY, GST DOMAIN CONTAINING"/>
    <property type="match status" value="1"/>
</dbReference>
<comment type="similarity">
    <text evidence="2">Belongs to the GST superfamily. Tau family.</text>
</comment>
<dbReference type="CDD" id="cd03058">
    <property type="entry name" value="GST_N_Tau"/>
    <property type="match status" value="1"/>
</dbReference>
<evidence type="ECO:0000313" key="6">
    <source>
        <dbReference type="EMBL" id="MBA4629152.1"/>
    </source>
</evidence>
<dbReference type="SFLD" id="SFLDG01152">
    <property type="entry name" value="Main.3:_Omega-_and_Tau-like"/>
    <property type="match status" value="1"/>
</dbReference>
<name>A0A7C8YXJ9_OPUST</name>
<accession>A0A7C8YXJ9</accession>
<reference evidence="6" key="2">
    <citation type="submission" date="2020-07" db="EMBL/GenBank/DDBJ databases">
        <authorList>
            <person name="Vera ALvarez R."/>
            <person name="Arias-Moreno D.M."/>
            <person name="Jimenez-Jacinto V."/>
            <person name="Jimenez-Bremont J.F."/>
            <person name="Swaminathan K."/>
            <person name="Moose S.P."/>
            <person name="Guerrero-Gonzalez M.L."/>
            <person name="Marino-Ramirez L."/>
            <person name="Landsman D."/>
            <person name="Rodriguez-Kessler M."/>
            <person name="Delgado-Sanchez P."/>
        </authorList>
    </citation>
    <scope>NUCLEOTIDE SEQUENCE</scope>
    <source>
        <tissue evidence="6">Cladode</tissue>
    </source>
</reference>
<evidence type="ECO:0000256" key="3">
    <source>
        <dbReference type="ARBA" id="ARBA00047960"/>
    </source>
</evidence>
<dbReference type="AlphaFoldDB" id="A0A7C8YXJ9"/>
<keyword evidence="4" id="KW-0963">Cytoplasm</keyword>
<evidence type="ECO:0000256" key="4">
    <source>
        <dbReference type="RuleBase" id="RU369102"/>
    </source>
</evidence>
<dbReference type="InterPro" id="IPR036249">
    <property type="entry name" value="Thioredoxin-like_sf"/>
</dbReference>
<dbReference type="InterPro" id="IPR004045">
    <property type="entry name" value="Glutathione_S-Trfase_N"/>
</dbReference>
<dbReference type="InterPro" id="IPR045074">
    <property type="entry name" value="GST_C_Tau"/>
</dbReference>
<dbReference type="InterPro" id="IPR036282">
    <property type="entry name" value="Glutathione-S-Trfase_C_sf"/>
</dbReference>
<dbReference type="SUPFAM" id="SSF52833">
    <property type="entry name" value="Thioredoxin-like"/>
    <property type="match status" value="1"/>
</dbReference>
<evidence type="ECO:0000256" key="1">
    <source>
        <dbReference type="ARBA" id="ARBA00022679"/>
    </source>
</evidence>